<evidence type="ECO:0000313" key="2">
    <source>
        <dbReference type="Proteomes" id="UP000799755"/>
    </source>
</evidence>
<proteinExistence type="predicted"/>
<gene>
    <name evidence="1" type="ORF">BDR25DRAFT_356440</name>
</gene>
<comment type="caution">
    <text evidence="1">The sequence shown here is derived from an EMBL/GenBank/DDBJ whole genome shotgun (WGS) entry which is preliminary data.</text>
</comment>
<name>A0ACB6QUD6_9PLEO</name>
<keyword evidence="2" id="KW-1185">Reference proteome</keyword>
<dbReference type="Proteomes" id="UP000799755">
    <property type="component" value="Unassembled WGS sequence"/>
</dbReference>
<accession>A0ACB6QUD6</accession>
<sequence length="291" mass="31120">MPPSNGHPTSTLGYSSARHDERITTSYDPLYYACSSSGHYCGSCSGLYYSFTTPYASVNILPMLSPKCTPGKEILRSFVKTFGGLSAVFSLLCSYSASDPSVIQRRHFVSNTRYIIFPNSSLSSNSVPTTPDPGSSIAKPASTTTSASPSPSSHENTNTGVIAGSFIGGVAVLGPIGGAFQLLTRTHPNQPGKGAGTFHERERYDPHLLAHYPQSIRMETPPALSPVPLYPGELGMNSRGRNRLLEDLPLRYSRATGRIVDGQIVNEEGMGESPMKEAPVLFLNVLTNAAS</sequence>
<reference evidence="1" key="1">
    <citation type="journal article" date="2020" name="Stud. Mycol.">
        <title>101 Dothideomycetes genomes: a test case for predicting lifestyles and emergence of pathogens.</title>
        <authorList>
            <person name="Haridas S."/>
            <person name="Albert R."/>
            <person name="Binder M."/>
            <person name="Bloem J."/>
            <person name="Labutti K."/>
            <person name="Salamov A."/>
            <person name="Andreopoulos B."/>
            <person name="Baker S."/>
            <person name="Barry K."/>
            <person name="Bills G."/>
            <person name="Bluhm B."/>
            <person name="Cannon C."/>
            <person name="Castanera R."/>
            <person name="Culley D."/>
            <person name="Daum C."/>
            <person name="Ezra D."/>
            <person name="Gonzalez J."/>
            <person name="Henrissat B."/>
            <person name="Kuo A."/>
            <person name="Liang C."/>
            <person name="Lipzen A."/>
            <person name="Lutzoni F."/>
            <person name="Magnuson J."/>
            <person name="Mondo S."/>
            <person name="Nolan M."/>
            <person name="Ohm R."/>
            <person name="Pangilinan J."/>
            <person name="Park H.-J."/>
            <person name="Ramirez L."/>
            <person name="Alfaro M."/>
            <person name="Sun H."/>
            <person name="Tritt A."/>
            <person name="Yoshinaga Y."/>
            <person name="Zwiers L.-H."/>
            <person name="Turgeon B."/>
            <person name="Goodwin S."/>
            <person name="Spatafora J."/>
            <person name="Crous P."/>
            <person name="Grigoriev I."/>
        </authorList>
    </citation>
    <scope>NUCLEOTIDE SEQUENCE</scope>
    <source>
        <strain evidence="1">ATCC 200398</strain>
    </source>
</reference>
<organism evidence="1 2">
    <name type="scientific">Lindgomyces ingoldianus</name>
    <dbReference type="NCBI Taxonomy" id="673940"/>
    <lineage>
        <taxon>Eukaryota</taxon>
        <taxon>Fungi</taxon>
        <taxon>Dikarya</taxon>
        <taxon>Ascomycota</taxon>
        <taxon>Pezizomycotina</taxon>
        <taxon>Dothideomycetes</taxon>
        <taxon>Pleosporomycetidae</taxon>
        <taxon>Pleosporales</taxon>
        <taxon>Lindgomycetaceae</taxon>
        <taxon>Lindgomyces</taxon>
    </lineage>
</organism>
<dbReference type="EMBL" id="MU003511">
    <property type="protein sequence ID" value="KAF2469700.1"/>
    <property type="molecule type" value="Genomic_DNA"/>
</dbReference>
<protein>
    <submittedName>
        <fullName evidence="1">Uncharacterized protein</fullName>
    </submittedName>
</protein>
<evidence type="ECO:0000313" key="1">
    <source>
        <dbReference type="EMBL" id="KAF2469700.1"/>
    </source>
</evidence>